<organism evidence="8 9">
    <name type="scientific">Penicillium brevicompactum</name>
    <dbReference type="NCBI Taxonomy" id="5074"/>
    <lineage>
        <taxon>Eukaryota</taxon>
        <taxon>Fungi</taxon>
        <taxon>Dikarya</taxon>
        <taxon>Ascomycota</taxon>
        <taxon>Pezizomycotina</taxon>
        <taxon>Eurotiomycetes</taxon>
        <taxon>Eurotiomycetidae</taxon>
        <taxon>Eurotiales</taxon>
        <taxon>Aspergillaceae</taxon>
        <taxon>Penicillium</taxon>
    </lineage>
</organism>
<dbReference type="PANTHER" id="PTHR47338">
    <property type="entry name" value="ZN(II)2CYS6 TRANSCRIPTION FACTOR (EUROFUNG)-RELATED"/>
    <property type="match status" value="1"/>
</dbReference>
<reference evidence="8" key="2">
    <citation type="journal article" date="2023" name="IMA Fungus">
        <title>Comparative genomic study of the Penicillium genus elucidates a diverse pangenome and 15 lateral gene transfer events.</title>
        <authorList>
            <person name="Petersen C."/>
            <person name="Sorensen T."/>
            <person name="Nielsen M.R."/>
            <person name="Sondergaard T.E."/>
            <person name="Sorensen J.L."/>
            <person name="Fitzpatrick D.A."/>
            <person name="Frisvad J.C."/>
            <person name="Nielsen K.L."/>
        </authorList>
    </citation>
    <scope>NUCLEOTIDE SEQUENCE</scope>
    <source>
        <strain evidence="8">IBT 35675</strain>
    </source>
</reference>
<evidence type="ECO:0000256" key="4">
    <source>
        <dbReference type="ARBA" id="ARBA00023125"/>
    </source>
</evidence>
<keyword evidence="3" id="KW-0805">Transcription regulation</keyword>
<evidence type="ECO:0000259" key="7">
    <source>
        <dbReference type="PROSITE" id="PS50048"/>
    </source>
</evidence>
<dbReference type="PROSITE" id="PS00463">
    <property type="entry name" value="ZN2_CY6_FUNGAL_1"/>
    <property type="match status" value="1"/>
</dbReference>
<dbReference type="SUPFAM" id="SSF57701">
    <property type="entry name" value="Zn2/Cys6 DNA-binding domain"/>
    <property type="match status" value="1"/>
</dbReference>
<dbReference type="SMART" id="SM00066">
    <property type="entry name" value="GAL4"/>
    <property type="match status" value="1"/>
</dbReference>
<protein>
    <recommendedName>
        <fullName evidence="7">Zn(2)-C6 fungal-type domain-containing protein</fullName>
    </recommendedName>
</protein>
<sequence length="205" mass="22733">MPSSNPQHKLGLACEECRRRKLRCDRRQPSCGLCETSGVECQITARPPRGPKRGYLKVLQNRIEQLLLQKGPDSTEPFKYDPEPDFAALNDHIDLMKWQFPITIEERQLGGDFDSTKTSIPSAASSVDGLAGVSPSLVEGLSAHCDLTSHPMTIGVNISKLMEADLQVQDKPIFSHALMAFPETSYTSIEFRDSSQSSTRVVTLR</sequence>
<keyword evidence="6" id="KW-0539">Nucleus</keyword>
<dbReference type="InterPro" id="IPR036864">
    <property type="entry name" value="Zn2-C6_fun-type_DNA-bd_sf"/>
</dbReference>
<dbReference type="EMBL" id="JAPZBR010000002">
    <property type="protein sequence ID" value="KAJ5361604.1"/>
    <property type="molecule type" value="Genomic_DNA"/>
</dbReference>
<keyword evidence="9" id="KW-1185">Reference proteome</keyword>
<evidence type="ECO:0000256" key="5">
    <source>
        <dbReference type="ARBA" id="ARBA00023163"/>
    </source>
</evidence>
<dbReference type="AlphaFoldDB" id="A0A9W9RLS7"/>
<keyword evidence="4" id="KW-0238">DNA-binding</keyword>
<proteinExistence type="predicted"/>
<dbReference type="Pfam" id="PF00172">
    <property type="entry name" value="Zn_clus"/>
    <property type="match status" value="1"/>
</dbReference>
<dbReference type="InterPro" id="IPR001138">
    <property type="entry name" value="Zn2Cys6_DnaBD"/>
</dbReference>
<keyword evidence="5" id="KW-0804">Transcription</keyword>
<evidence type="ECO:0000313" key="9">
    <source>
        <dbReference type="Proteomes" id="UP001148299"/>
    </source>
</evidence>
<dbReference type="GO" id="GO:0000981">
    <property type="term" value="F:DNA-binding transcription factor activity, RNA polymerase II-specific"/>
    <property type="evidence" value="ECO:0007669"/>
    <property type="project" value="InterPro"/>
</dbReference>
<evidence type="ECO:0000256" key="1">
    <source>
        <dbReference type="ARBA" id="ARBA00004123"/>
    </source>
</evidence>
<accession>A0A9W9RLS7</accession>
<dbReference type="GO" id="GO:0003677">
    <property type="term" value="F:DNA binding"/>
    <property type="evidence" value="ECO:0007669"/>
    <property type="project" value="UniProtKB-KW"/>
</dbReference>
<comment type="caution">
    <text evidence="8">The sequence shown here is derived from an EMBL/GenBank/DDBJ whole genome shotgun (WGS) entry which is preliminary data.</text>
</comment>
<evidence type="ECO:0000256" key="2">
    <source>
        <dbReference type="ARBA" id="ARBA00022723"/>
    </source>
</evidence>
<dbReference type="InterPro" id="IPR050815">
    <property type="entry name" value="TF_fung"/>
</dbReference>
<evidence type="ECO:0000256" key="3">
    <source>
        <dbReference type="ARBA" id="ARBA00023015"/>
    </source>
</evidence>
<evidence type="ECO:0000313" key="8">
    <source>
        <dbReference type="EMBL" id="KAJ5361604.1"/>
    </source>
</evidence>
<feature type="domain" description="Zn(2)-C6 fungal-type" evidence="7">
    <location>
        <begin position="13"/>
        <end position="43"/>
    </location>
</feature>
<reference evidence="8" key="1">
    <citation type="submission" date="2022-12" db="EMBL/GenBank/DDBJ databases">
        <authorList>
            <person name="Petersen C."/>
        </authorList>
    </citation>
    <scope>NUCLEOTIDE SEQUENCE</scope>
    <source>
        <strain evidence="8">IBT 35675</strain>
    </source>
</reference>
<keyword evidence="2" id="KW-0479">Metal-binding</keyword>
<dbReference type="GO" id="GO:0008270">
    <property type="term" value="F:zinc ion binding"/>
    <property type="evidence" value="ECO:0007669"/>
    <property type="project" value="InterPro"/>
</dbReference>
<dbReference type="Proteomes" id="UP001148299">
    <property type="component" value="Unassembled WGS sequence"/>
</dbReference>
<dbReference type="GO" id="GO:0005634">
    <property type="term" value="C:nucleus"/>
    <property type="evidence" value="ECO:0007669"/>
    <property type="project" value="UniProtKB-SubCell"/>
</dbReference>
<gene>
    <name evidence="8" type="ORF">N7541_002448</name>
</gene>
<name>A0A9W9RLS7_PENBR</name>
<comment type="subcellular location">
    <subcellularLocation>
        <location evidence="1">Nucleus</location>
    </subcellularLocation>
</comment>
<evidence type="ECO:0000256" key="6">
    <source>
        <dbReference type="ARBA" id="ARBA00023242"/>
    </source>
</evidence>
<dbReference type="Gene3D" id="4.10.240.10">
    <property type="entry name" value="Zn(2)-C6 fungal-type DNA-binding domain"/>
    <property type="match status" value="1"/>
</dbReference>
<dbReference type="PROSITE" id="PS50048">
    <property type="entry name" value="ZN2_CY6_FUNGAL_2"/>
    <property type="match status" value="1"/>
</dbReference>
<dbReference type="PANTHER" id="PTHR47338:SF3">
    <property type="entry name" value="C6 FINGER DOMAIN TRANSCRIPTION FACTOR DBAA-RELATED"/>
    <property type="match status" value="1"/>
</dbReference>